<reference evidence="2" key="1">
    <citation type="journal article" date="2023" name="Insect Mol. Biol.">
        <title>Genome sequencing provides insights into the evolution of gene families encoding plant cell wall-degrading enzymes in longhorned beetles.</title>
        <authorList>
            <person name="Shin N.R."/>
            <person name="Okamura Y."/>
            <person name="Kirsch R."/>
            <person name="Pauchet Y."/>
        </authorList>
    </citation>
    <scope>NUCLEOTIDE SEQUENCE</scope>
    <source>
        <strain evidence="2">RBIC_L_NR</strain>
    </source>
</reference>
<dbReference type="SMART" id="SM00868">
    <property type="entry name" value="zf-AD"/>
    <property type="match status" value="1"/>
</dbReference>
<evidence type="ECO:0000313" key="3">
    <source>
        <dbReference type="Proteomes" id="UP001162156"/>
    </source>
</evidence>
<dbReference type="AlphaFoldDB" id="A0AAV8Y5N9"/>
<gene>
    <name evidence="2" type="ORF">NQ314_008799</name>
</gene>
<feature type="non-terminal residue" evidence="2">
    <location>
        <position position="1"/>
    </location>
</feature>
<comment type="caution">
    <text evidence="2">The sequence shown here is derived from an EMBL/GenBank/DDBJ whole genome shotgun (WGS) entry which is preliminary data.</text>
</comment>
<organism evidence="2 3">
    <name type="scientific">Rhamnusium bicolor</name>
    <dbReference type="NCBI Taxonomy" id="1586634"/>
    <lineage>
        <taxon>Eukaryota</taxon>
        <taxon>Metazoa</taxon>
        <taxon>Ecdysozoa</taxon>
        <taxon>Arthropoda</taxon>
        <taxon>Hexapoda</taxon>
        <taxon>Insecta</taxon>
        <taxon>Pterygota</taxon>
        <taxon>Neoptera</taxon>
        <taxon>Endopterygota</taxon>
        <taxon>Coleoptera</taxon>
        <taxon>Polyphaga</taxon>
        <taxon>Cucujiformia</taxon>
        <taxon>Chrysomeloidea</taxon>
        <taxon>Cerambycidae</taxon>
        <taxon>Lepturinae</taxon>
        <taxon>Rhagiini</taxon>
        <taxon>Rhamnusium</taxon>
    </lineage>
</organism>
<dbReference type="GO" id="GO:0008270">
    <property type="term" value="F:zinc ion binding"/>
    <property type="evidence" value="ECO:0007669"/>
    <property type="project" value="InterPro"/>
</dbReference>
<dbReference type="InterPro" id="IPR012934">
    <property type="entry name" value="Znf_AD"/>
</dbReference>
<dbReference type="GO" id="GO:0005634">
    <property type="term" value="C:nucleus"/>
    <property type="evidence" value="ECO:0007669"/>
    <property type="project" value="InterPro"/>
</dbReference>
<feature type="non-terminal residue" evidence="2">
    <location>
        <position position="194"/>
    </location>
</feature>
<dbReference type="EMBL" id="JANEYF010002420">
    <property type="protein sequence ID" value="KAJ8946759.1"/>
    <property type="molecule type" value="Genomic_DNA"/>
</dbReference>
<keyword evidence="3" id="KW-1185">Reference proteome</keyword>
<proteinExistence type="predicted"/>
<evidence type="ECO:0000313" key="2">
    <source>
        <dbReference type="EMBL" id="KAJ8946759.1"/>
    </source>
</evidence>
<sequence length="194" mass="22507">VRISSLKPTLVSIPLPLIYFCGHFRRQLHISEKSEWCILCIYFLKMESCNKICRLCFNKCDRNFEAIEKITMDILDVLLIKINVVSKEPVMCTNCAEIIQNCFEFKSTCLCTHNYIVRFVNEKENSKLDLREIYLSKKGHEDIEVSKADTVCGFCMSLLKSPFLSLDNKDEDVTLVKMMINKCFPELLSLARIL</sequence>
<dbReference type="Proteomes" id="UP001162156">
    <property type="component" value="Unassembled WGS sequence"/>
</dbReference>
<name>A0AAV8Y5N9_9CUCU</name>
<evidence type="ECO:0000259" key="1">
    <source>
        <dbReference type="SMART" id="SM00868"/>
    </source>
</evidence>
<feature type="domain" description="ZAD" evidence="1">
    <location>
        <begin position="52"/>
        <end position="119"/>
    </location>
</feature>
<protein>
    <recommendedName>
        <fullName evidence="1">ZAD domain-containing protein</fullName>
    </recommendedName>
</protein>
<accession>A0AAV8Y5N9</accession>